<accession>A0A4D6KBH9</accession>
<reference evidence="2 3" key="2">
    <citation type="submission" date="2019-04" db="EMBL/GenBank/DDBJ databases">
        <authorList>
            <person name="Yang S."/>
            <person name="Wei W."/>
        </authorList>
    </citation>
    <scope>NUCLEOTIDE SEQUENCE [LARGE SCALE GENOMIC DNA]</scope>
    <source>
        <strain evidence="3">ZP60</strain>
    </source>
</reference>
<feature type="domain" description="DUF7129" evidence="1">
    <location>
        <begin position="9"/>
        <end position="42"/>
    </location>
</feature>
<dbReference type="Pfam" id="PF23455">
    <property type="entry name" value="DUF7129"/>
    <property type="match status" value="1"/>
</dbReference>
<organism evidence="2 3">
    <name type="scientific">Halomicrobium mukohataei</name>
    <dbReference type="NCBI Taxonomy" id="57705"/>
    <lineage>
        <taxon>Archaea</taxon>
        <taxon>Methanobacteriati</taxon>
        <taxon>Methanobacteriota</taxon>
        <taxon>Stenosarchaea group</taxon>
        <taxon>Halobacteria</taxon>
        <taxon>Halobacteriales</taxon>
        <taxon>Haloarculaceae</taxon>
        <taxon>Halomicrobium</taxon>
    </lineage>
</organism>
<gene>
    <name evidence="2" type="ORF">E5139_06805</name>
</gene>
<dbReference type="AlphaFoldDB" id="A0A4D6KBH9"/>
<sequence length="49" mass="5503">MPLWSTPHDDGDHVYECRRCDRRVHTEHAPQECEGCGGAMRAVHAANAE</sequence>
<protein>
    <submittedName>
        <fullName evidence="2">Rubrerythrin-like domain-containing protein</fullName>
    </submittedName>
</protein>
<dbReference type="RefSeq" id="WP_015761704.1">
    <property type="nucleotide sequence ID" value="NZ_CP039375.1"/>
</dbReference>
<name>A0A4D6KBH9_9EURY</name>
<dbReference type="InterPro" id="IPR055553">
    <property type="entry name" value="DUF7129"/>
</dbReference>
<evidence type="ECO:0000259" key="1">
    <source>
        <dbReference type="Pfam" id="PF23455"/>
    </source>
</evidence>
<reference evidence="2 3" key="1">
    <citation type="submission" date="2019-04" db="EMBL/GenBank/DDBJ databases">
        <title>Complete genome sequence of Arthrobacter sp. ZXY-2 associated with effective atrazine degradation and salt adaptation.</title>
        <authorList>
            <person name="Zhao X."/>
        </authorList>
    </citation>
    <scope>NUCLEOTIDE SEQUENCE [LARGE SCALE GENOMIC DNA]</scope>
    <source>
        <strain evidence="3">ZP60</strain>
    </source>
</reference>
<dbReference type="Proteomes" id="UP000297053">
    <property type="component" value="Chromosome"/>
</dbReference>
<dbReference type="NCBIfam" id="NF033497">
    <property type="entry name" value="rubre_like_arch"/>
    <property type="match status" value="1"/>
</dbReference>
<proteinExistence type="predicted"/>
<evidence type="ECO:0000313" key="2">
    <source>
        <dbReference type="EMBL" id="QCD65357.1"/>
    </source>
</evidence>
<dbReference type="KEGG" id="halz:E5139_06805"/>
<evidence type="ECO:0000313" key="3">
    <source>
        <dbReference type="Proteomes" id="UP000297053"/>
    </source>
</evidence>
<dbReference type="GeneID" id="42178631"/>
<dbReference type="EMBL" id="CP039375">
    <property type="protein sequence ID" value="QCD65357.1"/>
    <property type="molecule type" value="Genomic_DNA"/>
</dbReference>